<dbReference type="Pfam" id="PF00126">
    <property type="entry name" value="HTH_1"/>
    <property type="match status" value="1"/>
</dbReference>
<feature type="region of interest" description="Disordered" evidence="5">
    <location>
        <begin position="1"/>
        <end position="24"/>
    </location>
</feature>
<dbReference type="CDD" id="cd08420">
    <property type="entry name" value="PBP2_CysL_like"/>
    <property type="match status" value="1"/>
</dbReference>
<dbReference type="PANTHER" id="PTHR30126">
    <property type="entry name" value="HTH-TYPE TRANSCRIPTIONAL REGULATOR"/>
    <property type="match status" value="1"/>
</dbReference>
<feature type="region of interest" description="Disordered" evidence="5">
    <location>
        <begin position="331"/>
        <end position="353"/>
    </location>
</feature>
<dbReference type="InterPro" id="IPR036390">
    <property type="entry name" value="WH_DNA-bd_sf"/>
</dbReference>
<evidence type="ECO:0000256" key="1">
    <source>
        <dbReference type="ARBA" id="ARBA00009437"/>
    </source>
</evidence>
<evidence type="ECO:0000256" key="3">
    <source>
        <dbReference type="ARBA" id="ARBA00023125"/>
    </source>
</evidence>
<dbReference type="InterPro" id="IPR036388">
    <property type="entry name" value="WH-like_DNA-bd_sf"/>
</dbReference>
<dbReference type="PRINTS" id="PR00039">
    <property type="entry name" value="HTHLYSR"/>
</dbReference>
<gene>
    <name evidence="7" type="ORF">E6H00_12790</name>
</gene>
<dbReference type="GO" id="GO:0003700">
    <property type="term" value="F:DNA-binding transcription factor activity"/>
    <property type="evidence" value="ECO:0007669"/>
    <property type="project" value="InterPro"/>
</dbReference>
<dbReference type="GO" id="GO:0000976">
    <property type="term" value="F:transcription cis-regulatory region binding"/>
    <property type="evidence" value="ECO:0007669"/>
    <property type="project" value="TreeGrafter"/>
</dbReference>
<keyword evidence="3" id="KW-0238">DNA-binding</keyword>
<protein>
    <submittedName>
        <fullName evidence="7">LysR family transcriptional regulator</fullName>
    </submittedName>
</protein>
<evidence type="ECO:0000313" key="8">
    <source>
        <dbReference type="Proteomes" id="UP000318509"/>
    </source>
</evidence>
<organism evidence="7 8">
    <name type="scientific">Candidatus Segetimicrobium genomatis</name>
    <dbReference type="NCBI Taxonomy" id="2569760"/>
    <lineage>
        <taxon>Bacteria</taxon>
        <taxon>Bacillati</taxon>
        <taxon>Candidatus Sysuimicrobiota</taxon>
        <taxon>Candidatus Sysuimicrobiia</taxon>
        <taxon>Candidatus Sysuimicrobiales</taxon>
        <taxon>Candidatus Segetimicrobiaceae</taxon>
        <taxon>Candidatus Segetimicrobium</taxon>
    </lineage>
</organism>
<evidence type="ECO:0000256" key="2">
    <source>
        <dbReference type="ARBA" id="ARBA00023015"/>
    </source>
</evidence>
<dbReference type="InterPro" id="IPR000847">
    <property type="entry name" value="LysR_HTH_N"/>
</dbReference>
<keyword evidence="4" id="KW-0804">Transcription</keyword>
<dbReference type="Gene3D" id="1.10.10.10">
    <property type="entry name" value="Winged helix-like DNA-binding domain superfamily/Winged helix DNA-binding domain"/>
    <property type="match status" value="1"/>
</dbReference>
<comment type="caution">
    <text evidence="7">The sequence shown here is derived from an EMBL/GenBank/DDBJ whole genome shotgun (WGS) entry which is preliminary data.</text>
</comment>
<dbReference type="AlphaFoldDB" id="A0A537JYY8"/>
<feature type="domain" description="HTH lysR-type" evidence="6">
    <location>
        <begin position="40"/>
        <end position="92"/>
    </location>
</feature>
<dbReference type="FunFam" id="1.10.10.10:FF:000001">
    <property type="entry name" value="LysR family transcriptional regulator"/>
    <property type="match status" value="1"/>
</dbReference>
<evidence type="ECO:0000256" key="5">
    <source>
        <dbReference type="SAM" id="MobiDB-lite"/>
    </source>
</evidence>
<dbReference type="Pfam" id="PF03466">
    <property type="entry name" value="LysR_substrate"/>
    <property type="match status" value="1"/>
</dbReference>
<keyword evidence="2" id="KW-0805">Transcription regulation</keyword>
<dbReference type="InterPro" id="IPR005119">
    <property type="entry name" value="LysR_subst-bd"/>
</dbReference>
<evidence type="ECO:0000256" key="4">
    <source>
        <dbReference type="ARBA" id="ARBA00023163"/>
    </source>
</evidence>
<evidence type="ECO:0000259" key="6">
    <source>
        <dbReference type="PROSITE" id="PS50931"/>
    </source>
</evidence>
<evidence type="ECO:0000313" key="7">
    <source>
        <dbReference type="EMBL" id="TMI88426.1"/>
    </source>
</evidence>
<reference evidence="7 8" key="1">
    <citation type="journal article" date="2019" name="Nat. Microbiol.">
        <title>Mediterranean grassland soil C-N compound turnover is dependent on rainfall and depth, and is mediated by genomically divergent microorganisms.</title>
        <authorList>
            <person name="Diamond S."/>
            <person name="Andeer P.F."/>
            <person name="Li Z."/>
            <person name="Crits-Christoph A."/>
            <person name="Burstein D."/>
            <person name="Anantharaman K."/>
            <person name="Lane K.R."/>
            <person name="Thomas B.C."/>
            <person name="Pan C."/>
            <person name="Northen T.R."/>
            <person name="Banfield J.F."/>
        </authorList>
    </citation>
    <scope>NUCLEOTIDE SEQUENCE [LARGE SCALE GENOMIC DNA]</scope>
    <source>
        <strain evidence="7">NP_3</strain>
    </source>
</reference>
<sequence length="353" mass="37303">MPPPAAPPRGGAGPAPMPVAGARPRAARAGAARQLALVPLSTFHLVARLGSVSRAARELGISQPAVTQQIRRLERSVGLALFDRIGRRIVVTDAGRTLDTFAQRIFHLLDAAREAMDSLTGLRTGRLDIGASRTAGAYYIAGLLGRFKQRYPGVQVSLSVGNSESILAKVLDFSLHAGLIAGPCDDPRLVSLPLIRDRLFVALPPDHALGEKRAISIQDLRGYPLILREPGSATRRLIAEAFQARGLDAAPSMELESNDAIKSAVNDGIGVGIMARAAIAQDLAAGRLIGRPLREPLYLDFSLVYHRDRTASPVVAAFLALLPAPATKRRRGNVPAHAVGRGAAGPLEGGRGT</sequence>
<dbReference type="EMBL" id="VBAK01000140">
    <property type="protein sequence ID" value="TMI88426.1"/>
    <property type="molecule type" value="Genomic_DNA"/>
</dbReference>
<name>A0A537JYY8_9BACT</name>
<dbReference type="PROSITE" id="PS50931">
    <property type="entry name" value="HTH_LYSR"/>
    <property type="match status" value="1"/>
</dbReference>
<comment type="similarity">
    <text evidence="1">Belongs to the LysR transcriptional regulatory family.</text>
</comment>
<dbReference type="SUPFAM" id="SSF46785">
    <property type="entry name" value="Winged helix' DNA-binding domain"/>
    <property type="match status" value="1"/>
</dbReference>
<dbReference type="Proteomes" id="UP000318509">
    <property type="component" value="Unassembled WGS sequence"/>
</dbReference>
<dbReference type="SUPFAM" id="SSF53850">
    <property type="entry name" value="Periplasmic binding protein-like II"/>
    <property type="match status" value="1"/>
</dbReference>
<dbReference type="Gene3D" id="3.40.190.290">
    <property type="match status" value="1"/>
</dbReference>
<accession>A0A537JYY8</accession>
<proteinExistence type="inferred from homology"/>
<dbReference type="PANTHER" id="PTHR30126:SF39">
    <property type="entry name" value="HTH-TYPE TRANSCRIPTIONAL REGULATOR CYSL"/>
    <property type="match status" value="1"/>
</dbReference>